<dbReference type="PANTHER" id="PTHR19879">
    <property type="entry name" value="TRANSCRIPTION INITIATION FACTOR TFIID"/>
    <property type="match status" value="1"/>
</dbReference>
<evidence type="ECO:0000256" key="2">
    <source>
        <dbReference type="ARBA" id="ARBA00022737"/>
    </source>
</evidence>
<dbReference type="CDD" id="cd00093">
    <property type="entry name" value="HTH_XRE"/>
    <property type="match status" value="1"/>
</dbReference>
<dbReference type="InterPro" id="IPR015943">
    <property type="entry name" value="WD40/YVTN_repeat-like_dom_sf"/>
</dbReference>
<keyword evidence="5" id="KW-0812">Transmembrane</keyword>
<keyword evidence="1 3" id="KW-0853">WD repeat</keyword>
<keyword evidence="5" id="KW-1133">Transmembrane helix</keyword>
<evidence type="ECO:0000256" key="5">
    <source>
        <dbReference type="SAM" id="Phobius"/>
    </source>
</evidence>
<dbReference type="Gene3D" id="3.40.50.300">
    <property type="entry name" value="P-loop containing nucleotide triphosphate hydrolases"/>
    <property type="match status" value="1"/>
</dbReference>
<keyword evidence="5" id="KW-0472">Membrane</keyword>
<dbReference type="EMBL" id="LT559118">
    <property type="protein sequence ID" value="SBP01056.1"/>
    <property type="molecule type" value="Genomic_DNA"/>
</dbReference>
<dbReference type="SMART" id="SM00530">
    <property type="entry name" value="HTH_XRE"/>
    <property type="match status" value="1"/>
</dbReference>
<gene>
    <name evidence="7" type="ORF">BN4615_P10572</name>
</gene>
<keyword evidence="2" id="KW-0677">Repeat</keyword>
<dbReference type="InterPro" id="IPR027417">
    <property type="entry name" value="P-loop_NTPase"/>
</dbReference>
<dbReference type="InterPro" id="IPR001387">
    <property type="entry name" value="Cro/C1-type_HTH"/>
</dbReference>
<feature type="repeat" description="WD" evidence="3">
    <location>
        <begin position="1156"/>
        <end position="1187"/>
    </location>
</feature>
<feature type="transmembrane region" description="Helical" evidence="5">
    <location>
        <begin position="552"/>
        <end position="573"/>
    </location>
</feature>
<dbReference type="InterPro" id="IPR019775">
    <property type="entry name" value="WD40_repeat_CS"/>
</dbReference>
<feature type="domain" description="HTH cro/C1-type" evidence="6">
    <location>
        <begin position="21"/>
        <end position="77"/>
    </location>
</feature>
<proteinExistence type="predicted"/>
<feature type="repeat" description="WD" evidence="3">
    <location>
        <begin position="687"/>
        <end position="722"/>
    </location>
</feature>
<feature type="repeat" description="WD" evidence="3">
    <location>
        <begin position="856"/>
        <end position="887"/>
    </location>
</feature>
<dbReference type="Gene3D" id="2.130.10.10">
    <property type="entry name" value="YVTN repeat-like/Quinoprotein amine dehydrogenase"/>
    <property type="match status" value="3"/>
</dbReference>
<dbReference type="SUPFAM" id="SSF52540">
    <property type="entry name" value="P-loop containing nucleoside triphosphate hydrolases"/>
    <property type="match status" value="1"/>
</dbReference>
<dbReference type="SMART" id="SM00320">
    <property type="entry name" value="WD40"/>
    <property type="match status" value="9"/>
</dbReference>
<feature type="repeat" description="WD" evidence="3">
    <location>
        <begin position="1113"/>
        <end position="1147"/>
    </location>
</feature>
<evidence type="ECO:0000313" key="7">
    <source>
        <dbReference type="EMBL" id="SBP01056.1"/>
    </source>
</evidence>
<name>A0A1M4EQE2_9ACTN</name>
<feature type="repeat" description="WD" evidence="3">
    <location>
        <begin position="898"/>
        <end position="939"/>
    </location>
</feature>
<evidence type="ECO:0000256" key="1">
    <source>
        <dbReference type="ARBA" id="ARBA00022574"/>
    </source>
</evidence>
<dbReference type="InterPro" id="IPR011047">
    <property type="entry name" value="Quinoprotein_ADH-like_sf"/>
</dbReference>
<dbReference type="PROSITE" id="PS00678">
    <property type="entry name" value="WD_REPEATS_1"/>
    <property type="match status" value="2"/>
</dbReference>
<feature type="compositionally biased region" description="Low complexity" evidence="4">
    <location>
        <begin position="175"/>
        <end position="229"/>
    </location>
</feature>
<reference evidence="7" key="1">
    <citation type="submission" date="2016-04" db="EMBL/GenBank/DDBJ databases">
        <authorList>
            <person name="Evans L.H."/>
            <person name="Alamgir A."/>
            <person name="Owens N."/>
            <person name="Weber N.D."/>
            <person name="Virtaneva K."/>
            <person name="Barbian K."/>
            <person name="Babar A."/>
            <person name="Rosenke K."/>
        </authorList>
    </citation>
    <scope>NUCLEOTIDE SEQUENCE</scope>
    <source>
        <strain evidence="7">Nono1</strain>
    </source>
</reference>
<dbReference type="SUPFAM" id="SSF69322">
    <property type="entry name" value="Tricorn protease domain 2"/>
    <property type="match status" value="1"/>
</dbReference>
<feature type="region of interest" description="Disordered" evidence="4">
    <location>
        <begin position="174"/>
        <end position="232"/>
    </location>
</feature>
<dbReference type="AlphaFoldDB" id="A0A1M4EQE2"/>
<dbReference type="PANTHER" id="PTHR19879:SF9">
    <property type="entry name" value="TRANSCRIPTION INITIATION FACTOR TFIID SUBUNIT 5"/>
    <property type="match status" value="1"/>
</dbReference>
<dbReference type="InterPro" id="IPR001680">
    <property type="entry name" value="WD40_rpt"/>
</dbReference>
<sequence>MGRPEQPVDPLAGPVERLAWELRRLRDEAGRPSYRVLAERAHFSRSTLAEAATGTRLPTLEATLAYAVACGGDPAEWERKWQLAAAELERSQRRCPYPGLLPLDVDAADLFFGRDDLLEVLLKAVQQGPLTVVRGATGSGKSSLLRAGLAARLTAEGTTVTLLTPGAHPLSRLYASGTDSADAGASDADGTAADGTNASDADASTADASTAKTSTAKTSTAKTSTAKTSTADRADANGAEVVIIDQFEETFTLCTDERERAAFLDALSDLVSRQDGPVLVIGIRTDFYDRCASHPGLAAALLDSLHLPVGPMSEQDLRAIITEPAARAGLSVDPDLVVTVVAEAAEQKGALPMVAHALRETWSRQRGDTLTLADYRAVGGVSGAIARTAEHLYADLEADQQQLLRAVLLRLVASGSGSSDTRRGLDRDELAGIGPAGELDAVLDRLAAARLVVVDQDLVDIAHEALLTGWPRLREWLTADRETLLRHQRLTSDAAEWDRNGRGEDYLYRGTRLAQWDGEASFVPLNELERTFLAACRSSAAERDRARRRTRLAFGGLPVAAVVVIVLAALVLVQVNDRDVERDRATSVRLAAEARRQLQQDPELALLLAIEAYEVEPTSEADLVLRQATADSRLRGSTPVGLRRVTGTTATPDGRKIAIWGAGAGPSSLEIWSLDGAAPRRAGHPLQPDRTDGILSAAFSADGRQLVTGDAGGELVLWDLASSGPPVVLGTVDGSVQGVSIRRDGTVASAHSDGVRIWKPGRAEPVKLSVPGGAVRSVAFSPSGRLLATGGNGSPLRLWDMTRDRPVLQRAATRGQPEQTVISPGGPWVATVEGDVPQVWDATEEPAGDWIPQVELAGHDPELNGVVFAADGDRLATFGADGVIRVWTTGSDADPLVLRSPKGNPRGAAFTPDGKSLVSVDVDGSLRTWDVTAGDPAPSRGRPLALSADTSTVAVSAGATSLLTPGDVRIKTWRGATQAEVSGPRDAGYLVALSPDGRRMAGVGRAGTLSLWDLTTAGPPVTTPAPLRGIPISLVFSADGKRIVAGAHGTEPQAWQVSPSGGLTALTGWQTPPTGRADGDVALSSDGTRLADARDDHTVVVWDLTGESEPKILRGHAEDITGLAFSPDGLRLAAAAADGAIRLWDLDGRGEPAGVLYGAENTVRRVHFSPDGTWLVTNEPAGHLRLWRAAGGGEPLELTGWGASGGLVAFSPDGTRIVRGLSPQIWLGRSLITGLGGSLVQSRPCEVCGPSGTVLELARSRRTRELTAEERRSHLGPNS</sequence>
<dbReference type="Pfam" id="PF20703">
    <property type="entry name" value="nSTAND1"/>
    <property type="match status" value="1"/>
</dbReference>
<accession>A0A1M4EQE2</accession>
<protein>
    <submittedName>
        <fullName evidence="7">High-affnity carbon uptake protein Hat/HatR</fullName>
    </submittedName>
</protein>
<dbReference type="PROSITE" id="PS50082">
    <property type="entry name" value="WD_REPEATS_2"/>
    <property type="match status" value="6"/>
</dbReference>
<evidence type="ECO:0000256" key="4">
    <source>
        <dbReference type="SAM" id="MobiDB-lite"/>
    </source>
</evidence>
<dbReference type="SUPFAM" id="SSF50998">
    <property type="entry name" value="Quinoprotein alcohol dehydrogenase-like"/>
    <property type="match status" value="1"/>
</dbReference>
<feature type="repeat" description="WD" evidence="3">
    <location>
        <begin position="768"/>
        <end position="809"/>
    </location>
</feature>
<dbReference type="PROSITE" id="PS50294">
    <property type="entry name" value="WD_REPEATS_REGION"/>
    <property type="match status" value="3"/>
</dbReference>
<evidence type="ECO:0000259" key="6">
    <source>
        <dbReference type="SMART" id="SM00530"/>
    </source>
</evidence>
<dbReference type="InterPro" id="IPR049052">
    <property type="entry name" value="nSTAND1"/>
</dbReference>
<dbReference type="Pfam" id="PF13560">
    <property type="entry name" value="HTH_31"/>
    <property type="match status" value="1"/>
</dbReference>
<evidence type="ECO:0000256" key="3">
    <source>
        <dbReference type="PROSITE-ProRule" id="PRU00221"/>
    </source>
</evidence>
<dbReference type="Pfam" id="PF00400">
    <property type="entry name" value="WD40"/>
    <property type="match status" value="6"/>
</dbReference>
<organism evidence="7">
    <name type="scientific">Nonomuraea gerenzanensis</name>
    <dbReference type="NCBI Taxonomy" id="93944"/>
    <lineage>
        <taxon>Bacteria</taxon>
        <taxon>Bacillati</taxon>
        <taxon>Actinomycetota</taxon>
        <taxon>Actinomycetes</taxon>
        <taxon>Streptosporangiales</taxon>
        <taxon>Streptosporangiaceae</taxon>
        <taxon>Nonomuraea</taxon>
    </lineage>
</organism>